<dbReference type="Pfam" id="PF08443">
    <property type="entry name" value="RimK"/>
    <property type="match status" value="1"/>
</dbReference>
<evidence type="ECO:0000259" key="3">
    <source>
        <dbReference type="PROSITE" id="PS50975"/>
    </source>
</evidence>
<dbReference type="KEGG" id="chyd:H4K34_09555"/>
<keyword evidence="1" id="KW-0067">ATP-binding</keyword>
<dbReference type="PROSITE" id="PS50975">
    <property type="entry name" value="ATP_GRASP"/>
    <property type="match status" value="1"/>
</dbReference>
<dbReference type="InterPro" id="IPR011761">
    <property type="entry name" value="ATP-grasp"/>
</dbReference>
<dbReference type="EMBL" id="CP060139">
    <property type="protein sequence ID" value="QNR22632.1"/>
    <property type="molecule type" value="Genomic_DNA"/>
</dbReference>
<keyword evidence="5" id="KW-1185">Reference proteome</keyword>
<proteinExistence type="predicted"/>
<name>A0A7H0VA84_9FLAO</name>
<dbReference type="GO" id="GO:0046872">
    <property type="term" value="F:metal ion binding"/>
    <property type="evidence" value="ECO:0007669"/>
    <property type="project" value="InterPro"/>
</dbReference>
<dbReference type="SUPFAM" id="SSF56059">
    <property type="entry name" value="Glutathione synthetase ATP-binding domain-like"/>
    <property type="match status" value="1"/>
</dbReference>
<organism evidence="4 5">
    <name type="scientific">Croceimicrobium hydrocarbonivorans</name>
    <dbReference type="NCBI Taxonomy" id="2761580"/>
    <lineage>
        <taxon>Bacteria</taxon>
        <taxon>Pseudomonadati</taxon>
        <taxon>Bacteroidota</taxon>
        <taxon>Flavobacteriia</taxon>
        <taxon>Flavobacteriales</taxon>
        <taxon>Owenweeksiaceae</taxon>
        <taxon>Croceimicrobium</taxon>
    </lineage>
</organism>
<evidence type="ECO:0000313" key="4">
    <source>
        <dbReference type="EMBL" id="QNR22632.1"/>
    </source>
</evidence>
<accession>A0A7H0VA84</accession>
<reference evidence="4 5" key="1">
    <citation type="submission" date="2020-08" db="EMBL/GenBank/DDBJ databases">
        <title>Croceimicrobium hydrocarbonivorans gen. nov., sp. nov., a novel marine bacterium isolated from a bacterial consortium that degrades polyethylene terephthalate.</title>
        <authorList>
            <person name="Liu R."/>
        </authorList>
    </citation>
    <scope>NUCLEOTIDE SEQUENCE [LARGE SCALE GENOMIC DNA]</scope>
    <source>
        <strain evidence="4 5">A20-9</strain>
    </source>
</reference>
<evidence type="ECO:0000256" key="2">
    <source>
        <dbReference type="SAM" id="Phobius"/>
    </source>
</evidence>
<keyword evidence="2" id="KW-1133">Transmembrane helix</keyword>
<feature type="domain" description="ATP-grasp" evidence="3">
    <location>
        <begin position="65"/>
        <end position="271"/>
    </location>
</feature>
<feature type="transmembrane region" description="Helical" evidence="2">
    <location>
        <begin position="20"/>
        <end position="37"/>
    </location>
</feature>
<keyword evidence="1" id="KW-0547">Nucleotide-binding</keyword>
<gene>
    <name evidence="4" type="ORF">H4K34_09555</name>
</gene>
<protein>
    <submittedName>
        <fullName evidence="4">ATP-grasp domain-containing protein</fullName>
    </submittedName>
</protein>
<evidence type="ECO:0000256" key="1">
    <source>
        <dbReference type="PROSITE-ProRule" id="PRU00409"/>
    </source>
</evidence>
<dbReference type="GO" id="GO:0005524">
    <property type="term" value="F:ATP binding"/>
    <property type="evidence" value="ECO:0007669"/>
    <property type="project" value="UniProtKB-UniRule"/>
</dbReference>
<dbReference type="RefSeq" id="WP_210757198.1">
    <property type="nucleotide sequence ID" value="NZ_CP060139.1"/>
</dbReference>
<dbReference type="AlphaFoldDB" id="A0A7H0VA84"/>
<sequence length="354" mass="41909">MHRLIRRAKNFKHRFLHWEYWHYAFIYYPLFPIWLFWSLRNRTLFFFNAVNPGFSYGGLTLASKMDMYKSLPLGSYPQTILWKPEEEASIRHIELRLRQSQLKFPLILKPDMGYRGMGVKLIRNKQSLTRELSSHQWSYLLQEYIPYSNEVGVFYVRMPGDSQGTVTGVVEKHFLKVVGDGQSSLEDLIDDQPRSRMQYKRLLQEYGHKAFQKILKPGQEMILVPFGSHSRGAEFRDVSNRLSSEMLTAIQAICDRMPGFYYGRLDILFKDWDSLLRGQNFKVIEVNGVASEPTHIYDPEHSLFFAWREIIRHCALMERIARANQERGYGFMSHREGRSMLRQHRDLAHFLQKI</sequence>
<keyword evidence="2" id="KW-0472">Membrane</keyword>
<dbReference type="Proteomes" id="UP000516305">
    <property type="component" value="Chromosome"/>
</dbReference>
<dbReference type="InterPro" id="IPR013651">
    <property type="entry name" value="ATP-grasp_RimK-type"/>
</dbReference>
<evidence type="ECO:0000313" key="5">
    <source>
        <dbReference type="Proteomes" id="UP000516305"/>
    </source>
</evidence>
<keyword evidence="2" id="KW-0812">Transmembrane</keyword>